<organism evidence="3 4">
    <name type="scientific">Nephila pilipes</name>
    <name type="common">Giant wood spider</name>
    <name type="synonym">Nephila maculata</name>
    <dbReference type="NCBI Taxonomy" id="299642"/>
    <lineage>
        <taxon>Eukaryota</taxon>
        <taxon>Metazoa</taxon>
        <taxon>Ecdysozoa</taxon>
        <taxon>Arthropoda</taxon>
        <taxon>Chelicerata</taxon>
        <taxon>Arachnida</taxon>
        <taxon>Araneae</taxon>
        <taxon>Araneomorphae</taxon>
        <taxon>Entelegynae</taxon>
        <taxon>Araneoidea</taxon>
        <taxon>Nephilidae</taxon>
        <taxon>Nephila</taxon>
    </lineage>
</organism>
<proteinExistence type="predicted"/>
<comment type="caution">
    <text evidence="3">The sequence shown here is derived from an EMBL/GenBank/DDBJ whole genome shotgun (WGS) entry which is preliminary data.</text>
</comment>
<dbReference type="InterPro" id="IPR001263">
    <property type="entry name" value="PI3K_accessory_dom"/>
</dbReference>
<keyword evidence="4" id="KW-1185">Reference proteome</keyword>
<protein>
    <recommendedName>
        <fullName evidence="2">PIK helical domain-containing protein</fullName>
    </recommendedName>
</protein>
<dbReference type="PROSITE" id="PS51545">
    <property type="entry name" value="PIK_HELICAL"/>
    <property type="match status" value="1"/>
</dbReference>
<reference evidence="3" key="1">
    <citation type="submission" date="2020-08" db="EMBL/GenBank/DDBJ databases">
        <title>Multicomponent nature underlies the extraordinary mechanical properties of spider dragline silk.</title>
        <authorList>
            <person name="Kono N."/>
            <person name="Nakamura H."/>
            <person name="Mori M."/>
            <person name="Yoshida Y."/>
            <person name="Ohtoshi R."/>
            <person name="Malay A.D."/>
            <person name="Moran D.A.P."/>
            <person name="Tomita M."/>
            <person name="Numata K."/>
            <person name="Arakawa K."/>
        </authorList>
    </citation>
    <scope>NUCLEOTIDE SEQUENCE</scope>
</reference>
<keyword evidence="1" id="KW-0472">Membrane</keyword>
<evidence type="ECO:0000256" key="1">
    <source>
        <dbReference type="SAM" id="Phobius"/>
    </source>
</evidence>
<evidence type="ECO:0000313" key="4">
    <source>
        <dbReference type="Proteomes" id="UP000887013"/>
    </source>
</evidence>
<dbReference type="AlphaFoldDB" id="A0A8X6J3K2"/>
<name>A0A8X6J3K2_NEPPI</name>
<feature type="transmembrane region" description="Helical" evidence="1">
    <location>
        <begin position="55"/>
        <end position="74"/>
    </location>
</feature>
<evidence type="ECO:0000313" key="3">
    <source>
        <dbReference type="EMBL" id="GFS31357.1"/>
    </source>
</evidence>
<dbReference type="EMBL" id="BMAW01087746">
    <property type="protein sequence ID" value="GFS31357.1"/>
    <property type="molecule type" value="Genomic_DNA"/>
</dbReference>
<evidence type="ECO:0000259" key="2">
    <source>
        <dbReference type="PROSITE" id="PS51545"/>
    </source>
</evidence>
<gene>
    <name evidence="3" type="ORF">NPIL_604711</name>
</gene>
<sequence length="96" mass="11179">MDQDGVYDWTETMPAMSSLYFETSAAMRKRNKKKTLAETRMSHCRNKHLTSYRPGLVQSMIILSVVIFLVSRDVRSSLIGLRLSWEQEMEIQKAYS</sequence>
<accession>A0A8X6J3K2</accession>
<keyword evidence="1" id="KW-0812">Transmembrane</keyword>
<dbReference type="Proteomes" id="UP000887013">
    <property type="component" value="Unassembled WGS sequence"/>
</dbReference>
<feature type="domain" description="PIK helical" evidence="2">
    <location>
        <begin position="1"/>
        <end position="96"/>
    </location>
</feature>
<keyword evidence="1" id="KW-1133">Transmembrane helix</keyword>